<keyword evidence="1" id="KW-0732">Signal</keyword>
<comment type="caution">
    <text evidence="3">The sequence shown here is derived from an EMBL/GenBank/DDBJ whole genome shotgun (WGS) entry which is preliminary data.</text>
</comment>
<accession>A0A255XMM8</accession>
<dbReference type="SUPFAM" id="SSF63829">
    <property type="entry name" value="Calcium-dependent phosphotriesterase"/>
    <property type="match status" value="1"/>
</dbReference>
<dbReference type="InterPro" id="IPR025507">
    <property type="entry name" value="DUF4394"/>
</dbReference>
<evidence type="ECO:0000313" key="4">
    <source>
        <dbReference type="Proteomes" id="UP000216361"/>
    </source>
</evidence>
<evidence type="ECO:0000259" key="2">
    <source>
        <dbReference type="Pfam" id="PF14339"/>
    </source>
</evidence>
<evidence type="ECO:0000256" key="1">
    <source>
        <dbReference type="SAM" id="SignalP"/>
    </source>
</evidence>
<keyword evidence="4" id="KW-1185">Reference proteome</keyword>
<dbReference type="EMBL" id="NOXS01000033">
    <property type="protein sequence ID" value="OYQ18162.1"/>
    <property type="molecule type" value="Genomic_DNA"/>
</dbReference>
<evidence type="ECO:0000313" key="3">
    <source>
        <dbReference type="EMBL" id="OYQ18162.1"/>
    </source>
</evidence>
<protein>
    <recommendedName>
        <fullName evidence="2">DUF4394 domain-containing protein</fullName>
    </recommendedName>
</protein>
<dbReference type="AlphaFoldDB" id="A0A255XMM8"/>
<feature type="signal peptide" evidence="1">
    <location>
        <begin position="1"/>
        <end position="23"/>
    </location>
</feature>
<sequence>MTKFARMALAGTVVLAATTAAQAQKVPAHWVGLLDGNRIVHIDGRTAKVAKPVALTGIDGTVVGIDVRPANGKLYALTLSGGLYTVDPKTGTATRASQLDKAVNTGLNPVVDFNPVADRLRVLGIDGASYRINVDSGQVAVDGSLKYDAGDAAAGKTPMVQAGAYSNSIAGTKETGLYDIDTTLGTFLVQAPPNDGVLKTRGSLGIKASAPLAFDIVTDGAGGNLGYLVAGKTLYTVDIASGKATKKADLAGLRGALRDLAALPTM</sequence>
<proteinExistence type="predicted"/>
<dbReference type="RefSeq" id="WP_094409723.1">
    <property type="nucleotide sequence ID" value="NZ_BMJZ01000002.1"/>
</dbReference>
<feature type="chain" id="PRO_5012084227" description="DUF4394 domain-containing protein" evidence="1">
    <location>
        <begin position="24"/>
        <end position="266"/>
    </location>
</feature>
<feature type="domain" description="DUF4394" evidence="2">
    <location>
        <begin position="42"/>
        <end position="261"/>
    </location>
</feature>
<reference evidence="3 4" key="1">
    <citation type="submission" date="2017-07" db="EMBL/GenBank/DDBJ databases">
        <title>Elstera cyanobacteriorum sp. nov., a novel bacterium isolated from cyanobacterial aggregates in a eutrophic lake.</title>
        <authorList>
            <person name="Cai H."/>
        </authorList>
    </citation>
    <scope>NUCLEOTIDE SEQUENCE [LARGE SCALE GENOMIC DNA]</scope>
    <source>
        <strain evidence="3 4">TH019</strain>
    </source>
</reference>
<gene>
    <name evidence="3" type="ORF">CHR90_14500</name>
</gene>
<dbReference type="Pfam" id="PF14339">
    <property type="entry name" value="DUF4394"/>
    <property type="match status" value="1"/>
</dbReference>
<organism evidence="3 4">
    <name type="scientific">Elstera cyanobacteriorum</name>
    <dbReference type="NCBI Taxonomy" id="2022747"/>
    <lineage>
        <taxon>Bacteria</taxon>
        <taxon>Pseudomonadati</taxon>
        <taxon>Pseudomonadota</taxon>
        <taxon>Alphaproteobacteria</taxon>
        <taxon>Rhodospirillales</taxon>
        <taxon>Rhodospirillaceae</taxon>
        <taxon>Elstera</taxon>
    </lineage>
</organism>
<dbReference type="Proteomes" id="UP000216361">
    <property type="component" value="Unassembled WGS sequence"/>
</dbReference>
<name>A0A255XMM8_9PROT</name>
<dbReference type="OrthoDB" id="531718at2"/>